<dbReference type="EMBL" id="FNGY01000012">
    <property type="protein sequence ID" value="SDO20238.1"/>
    <property type="molecule type" value="Genomic_DNA"/>
</dbReference>
<evidence type="ECO:0000313" key="1">
    <source>
        <dbReference type="EMBL" id="SDO20238.1"/>
    </source>
</evidence>
<keyword evidence="2" id="KW-1185">Reference proteome</keyword>
<evidence type="ECO:0000313" key="2">
    <source>
        <dbReference type="Proteomes" id="UP000183200"/>
    </source>
</evidence>
<dbReference type="RefSeq" id="WP_172664977.1">
    <property type="nucleotide sequence ID" value="NZ_FNGY01000012.1"/>
</dbReference>
<dbReference type="Proteomes" id="UP000183200">
    <property type="component" value="Unassembled WGS sequence"/>
</dbReference>
<protein>
    <submittedName>
        <fullName evidence="1">Uncharacterized protein</fullName>
    </submittedName>
</protein>
<proteinExistence type="predicted"/>
<organism evidence="1 2">
    <name type="scientific">Pedobacter steynii</name>
    <dbReference type="NCBI Taxonomy" id="430522"/>
    <lineage>
        <taxon>Bacteria</taxon>
        <taxon>Pseudomonadati</taxon>
        <taxon>Bacteroidota</taxon>
        <taxon>Sphingobacteriia</taxon>
        <taxon>Sphingobacteriales</taxon>
        <taxon>Sphingobacteriaceae</taxon>
        <taxon>Pedobacter</taxon>
    </lineage>
</organism>
<sequence length="49" mass="5555">MKKLNKTTKILNLKKATISNLTARVIKNEEASFITTSRLCWETSTQVSL</sequence>
<gene>
    <name evidence="1" type="ORF">SAMN05421820_112192</name>
</gene>
<name>A0A1H0HM09_9SPHI</name>
<dbReference type="AlphaFoldDB" id="A0A1H0HM09"/>
<reference evidence="2" key="1">
    <citation type="submission" date="2016-10" db="EMBL/GenBank/DDBJ databases">
        <authorList>
            <person name="Varghese N."/>
            <person name="Submissions S."/>
        </authorList>
    </citation>
    <scope>NUCLEOTIDE SEQUENCE [LARGE SCALE GENOMIC DNA]</scope>
    <source>
        <strain evidence="2">DSM 19110</strain>
    </source>
</reference>
<accession>A0A1H0HM09</accession>